<dbReference type="AlphaFoldDB" id="A0AA39ZW77"/>
<dbReference type="CDD" id="cd23701">
    <property type="entry name" value="At1g26750"/>
    <property type="match status" value="1"/>
</dbReference>
<keyword evidence="4 6" id="KW-0496">Mitochondrion</keyword>
<dbReference type="GO" id="GO:0003735">
    <property type="term" value="F:structural constituent of ribosome"/>
    <property type="evidence" value="ECO:0007669"/>
    <property type="project" value="UniProtKB-UniRule"/>
</dbReference>
<dbReference type="Pfam" id="PF13741">
    <property type="entry name" value="MRP-S25"/>
    <property type="match status" value="1"/>
</dbReference>
<evidence type="ECO:0000256" key="5">
    <source>
        <dbReference type="ARBA" id="ARBA00023274"/>
    </source>
</evidence>
<keyword evidence="8" id="KW-1185">Reference proteome</keyword>
<dbReference type="Proteomes" id="UP001172102">
    <property type="component" value="Unassembled WGS sequence"/>
</dbReference>
<gene>
    <name evidence="7" type="ORF">B0H67DRAFT_603851</name>
</gene>
<dbReference type="PANTHER" id="PTHR37799">
    <property type="entry name" value="37S RIBOSOMAL PROTEIN S25, MITOCHONDRIAL"/>
    <property type="match status" value="1"/>
</dbReference>
<name>A0AA39ZW77_9PEZI</name>
<reference evidence="7" key="1">
    <citation type="submission" date="2023-06" db="EMBL/GenBank/DDBJ databases">
        <title>Genome-scale phylogeny and comparative genomics of the fungal order Sordariales.</title>
        <authorList>
            <consortium name="Lawrence Berkeley National Laboratory"/>
            <person name="Hensen N."/>
            <person name="Bonometti L."/>
            <person name="Westerberg I."/>
            <person name="Brannstrom I.O."/>
            <person name="Guillou S."/>
            <person name="Cros-Aarteil S."/>
            <person name="Calhoun S."/>
            <person name="Haridas S."/>
            <person name="Kuo A."/>
            <person name="Mondo S."/>
            <person name="Pangilinan J."/>
            <person name="Riley R."/>
            <person name="Labutti K."/>
            <person name="Andreopoulos B."/>
            <person name="Lipzen A."/>
            <person name="Chen C."/>
            <person name="Yanf M."/>
            <person name="Daum C."/>
            <person name="Ng V."/>
            <person name="Clum A."/>
            <person name="Steindorff A."/>
            <person name="Ohm R."/>
            <person name="Martin F."/>
            <person name="Silar P."/>
            <person name="Natvig D."/>
            <person name="Lalanne C."/>
            <person name="Gautier V."/>
            <person name="Ament-Velasquez S.L."/>
            <person name="Kruys A."/>
            <person name="Hutchinson M.I."/>
            <person name="Powell A.J."/>
            <person name="Barry K."/>
            <person name="Miller A.N."/>
            <person name="Grigoriev I.V."/>
            <person name="Debuchy R."/>
            <person name="Gladieux P."/>
            <person name="Thoren M.H."/>
            <person name="Johannesson H."/>
        </authorList>
    </citation>
    <scope>NUCLEOTIDE SEQUENCE</scope>
    <source>
        <strain evidence="7">SMH4607-1</strain>
    </source>
</reference>
<evidence type="ECO:0000256" key="2">
    <source>
        <dbReference type="ARBA" id="ARBA00009864"/>
    </source>
</evidence>
<dbReference type="PANTHER" id="PTHR37799:SF1">
    <property type="entry name" value="SMALL RIBOSOMAL SUBUNIT PROTEIN MS23"/>
    <property type="match status" value="1"/>
</dbReference>
<sequence length="234" mass="27709">MGRHFRPARVAQATKELMAANLVHDTPRWYKAVNMIPPAEILTRPYPVQHTTPNPHARRPRNLFKPTRMVYPEDELRRDFFRDHPWELARPRMILELDGKDARYLDWSKGLRQPGMPLSGECVVQRQLWLMENVPNMTKEAAYDAARREFYELRQLEDIQRRIAVEEARMVGAYFGKSTLQYGMDIEDKEYERWKKWAAVEINKMEVEKQKAYTNVVDVPNNPVIEEELLNDVL</sequence>
<dbReference type="EMBL" id="JAUKUA010000007">
    <property type="protein sequence ID" value="KAK0704819.1"/>
    <property type="molecule type" value="Genomic_DNA"/>
</dbReference>
<dbReference type="GO" id="GO:0005763">
    <property type="term" value="C:mitochondrial small ribosomal subunit"/>
    <property type="evidence" value="ECO:0007669"/>
    <property type="project" value="UniProtKB-UniRule"/>
</dbReference>
<evidence type="ECO:0000256" key="1">
    <source>
        <dbReference type="ARBA" id="ARBA00004173"/>
    </source>
</evidence>
<dbReference type="InterPro" id="IPR059242">
    <property type="entry name" value="mS23_dom"/>
</dbReference>
<comment type="similarity">
    <text evidence="2">Belongs to the mitochondrion-specific ribosomal protein mS23 family.</text>
</comment>
<keyword evidence="3 6" id="KW-0689">Ribosomal protein</keyword>
<evidence type="ECO:0000256" key="4">
    <source>
        <dbReference type="ARBA" id="ARBA00023128"/>
    </source>
</evidence>
<protein>
    <recommendedName>
        <fullName evidence="6">37S ribosomal protein S25, mitochondrial</fullName>
    </recommendedName>
</protein>
<comment type="subunit">
    <text evidence="6">Component of the mitochondrial small ribosomal subunit.</text>
</comment>
<organism evidence="7 8">
    <name type="scientific">Lasiosphaeris hirsuta</name>
    <dbReference type="NCBI Taxonomy" id="260670"/>
    <lineage>
        <taxon>Eukaryota</taxon>
        <taxon>Fungi</taxon>
        <taxon>Dikarya</taxon>
        <taxon>Ascomycota</taxon>
        <taxon>Pezizomycotina</taxon>
        <taxon>Sordariomycetes</taxon>
        <taxon>Sordariomycetidae</taxon>
        <taxon>Sordariales</taxon>
        <taxon>Lasiosphaeriaceae</taxon>
        <taxon>Lasiosphaeris</taxon>
    </lineage>
</organism>
<dbReference type="InterPro" id="IPR016939">
    <property type="entry name" value="Ribosomal_mS23_fun"/>
</dbReference>
<accession>A0AA39ZW77</accession>
<evidence type="ECO:0000256" key="3">
    <source>
        <dbReference type="ARBA" id="ARBA00022980"/>
    </source>
</evidence>
<comment type="subcellular location">
    <subcellularLocation>
        <location evidence="1 6">Mitochondrion</location>
    </subcellularLocation>
</comment>
<evidence type="ECO:0000313" key="8">
    <source>
        <dbReference type="Proteomes" id="UP001172102"/>
    </source>
</evidence>
<dbReference type="PIRSF" id="PIRSF029764">
    <property type="entry name" value="RSM25"/>
    <property type="match status" value="1"/>
</dbReference>
<proteinExistence type="inferred from homology"/>
<evidence type="ECO:0000313" key="7">
    <source>
        <dbReference type="EMBL" id="KAK0704819.1"/>
    </source>
</evidence>
<comment type="caution">
    <text evidence="7">The sequence shown here is derived from an EMBL/GenBank/DDBJ whole genome shotgun (WGS) entry which is preliminary data.</text>
</comment>
<evidence type="ECO:0000256" key="6">
    <source>
        <dbReference type="PIRNR" id="PIRNR029764"/>
    </source>
</evidence>
<keyword evidence="5 6" id="KW-0687">Ribonucleoprotein</keyword>